<sequence length="141" mass="16522">METLSNEMLLHVLSFCGAKELCNLSLVDKTLLNLTHEESFWKTLCQQEKFPEKEEKYSWREWYQKMSSPFRVECHWYYGAFQYPVFEINYGTTFGQLCECLCKEVGYDQPKNVTIGVDGGYDDIIPEKALSKGLFICWVRG</sequence>
<dbReference type="Gene3D" id="1.20.1280.50">
    <property type="match status" value="1"/>
</dbReference>
<dbReference type="SUPFAM" id="SSF81383">
    <property type="entry name" value="F-box domain"/>
    <property type="match status" value="1"/>
</dbReference>
<protein>
    <recommendedName>
        <fullName evidence="1">F-box domain-containing protein</fullName>
    </recommendedName>
</protein>
<dbReference type="Proteomes" id="UP000319438">
    <property type="component" value="Segment"/>
</dbReference>
<organism evidence="2 3">
    <name type="scientific">Port-miou virus</name>
    <dbReference type="NCBI Taxonomy" id="1733873"/>
    <lineage>
        <taxon>Viruses</taxon>
        <taxon>Varidnaviria</taxon>
        <taxon>Bamfordvirae</taxon>
        <taxon>Nucleocytoviricota</taxon>
        <taxon>Megaviricetes</taxon>
        <taxon>Pimascovirales</taxon>
        <taxon>Pimascovirales incertae sedis</taxon>
        <taxon>Marseilleviridae</taxon>
        <taxon>Losannavirus</taxon>
        <taxon>Losannavirus lausannense</taxon>
        <taxon>Lausannevirus</taxon>
    </lineage>
</organism>
<dbReference type="InterPro" id="IPR036047">
    <property type="entry name" value="F-box-like_dom_sf"/>
</dbReference>
<proteinExistence type="predicted"/>
<dbReference type="PROSITE" id="PS50181">
    <property type="entry name" value="FBOX"/>
    <property type="match status" value="1"/>
</dbReference>
<dbReference type="InterPro" id="IPR001810">
    <property type="entry name" value="F-box_dom"/>
</dbReference>
<dbReference type="Pfam" id="PF12937">
    <property type="entry name" value="F-box-like"/>
    <property type="match status" value="1"/>
</dbReference>
<accession>A0A0N9PM00</accession>
<evidence type="ECO:0000313" key="3">
    <source>
        <dbReference type="Proteomes" id="UP000319438"/>
    </source>
</evidence>
<dbReference type="EMBL" id="KT428292">
    <property type="protein sequence ID" value="ALH06843.1"/>
    <property type="molecule type" value="Genomic_DNA"/>
</dbReference>
<feature type="domain" description="F-box" evidence="1">
    <location>
        <begin position="1"/>
        <end position="44"/>
    </location>
</feature>
<evidence type="ECO:0000259" key="1">
    <source>
        <dbReference type="PROSITE" id="PS50181"/>
    </source>
</evidence>
<reference evidence="2" key="1">
    <citation type="journal article" date="2015" name="Genome Announc.">
        <title>Complete Genome Sequence of a New Member of the Marseilleviridae Recovered from the Brackish Submarine Spring in the Cassis Port-Miou Calanque, France.</title>
        <authorList>
            <person name="Doutre G."/>
            <person name="Arfib B."/>
            <person name="Rochette P."/>
            <person name="Claverie J.M."/>
            <person name="Bonin P."/>
            <person name="Abergel C."/>
        </authorList>
    </citation>
    <scope>NUCLEOTIDE SEQUENCE [LARGE SCALE GENOMIC DNA]</scope>
    <source>
        <strain evidence="2">1</strain>
    </source>
</reference>
<evidence type="ECO:0000313" key="2">
    <source>
        <dbReference type="EMBL" id="ALH06843.1"/>
    </source>
</evidence>
<gene>
    <name evidence="2" type="ORF">PMV_145</name>
</gene>
<name>A0A0N9PM00_9VIRU</name>